<dbReference type="SUPFAM" id="SSF52540">
    <property type="entry name" value="P-loop containing nucleoside triphosphate hydrolases"/>
    <property type="match status" value="1"/>
</dbReference>
<dbReference type="InterPro" id="IPR029024">
    <property type="entry name" value="TerB-like"/>
</dbReference>
<dbReference type="GO" id="GO:0016887">
    <property type="term" value="F:ATP hydrolysis activity"/>
    <property type="evidence" value="ECO:0007669"/>
    <property type="project" value="InterPro"/>
</dbReference>
<protein>
    <submittedName>
        <fullName evidence="10">ABC-type multidrug transport system ATPase subunit</fullName>
    </submittedName>
</protein>
<dbReference type="PROSITE" id="PS50893">
    <property type="entry name" value="ABC_TRANSPORTER_2"/>
    <property type="match status" value="1"/>
</dbReference>
<dbReference type="SMART" id="SM00382">
    <property type="entry name" value="AAA"/>
    <property type="match status" value="1"/>
</dbReference>
<feature type="transmembrane region" description="Helical" evidence="8">
    <location>
        <begin position="638"/>
        <end position="660"/>
    </location>
</feature>
<keyword evidence="3 8" id="KW-0812">Transmembrane</keyword>
<evidence type="ECO:0000256" key="3">
    <source>
        <dbReference type="ARBA" id="ARBA00022692"/>
    </source>
</evidence>
<gene>
    <name evidence="10" type="ORF">BC781_1011063</name>
</gene>
<feature type="domain" description="ABC transporter" evidence="9">
    <location>
        <begin position="267"/>
        <end position="507"/>
    </location>
</feature>
<keyword evidence="7 8" id="KW-0472">Membrane</keyword>
<dbReference type="Gene3D" id="3.40.50.300">
    <property type="entry name" value="P-loop containing nucleotide triphosphate hydrolases"/>
    <property type="match status" value="1"/>
</dbReference>
<dbReference type="InterPro" id="IPR013525">
    <property type="entry name" value="ABC2_TM"/>
</dbReference>
<dbReference type="InterPro" id="IPR050352">
    <property type="entry name" value="ABCG_transporters"/>
</dbReference>
<dbReference type="Pfam" id="PF01061">
    <property type="entry name" value="ABC2_membrane"/>
    <property type="match status" value="1"/>
</dbReference>
<dbReference type="EMBL" id="QGDO01000001">
    <property type="protein sequence ID" value="PWJ44692.1"/>
    <property type="molecule type" value="Genomic_DNA"/>
</dbReference>
<dbReference type="AlphaFoldDB" id="A0A315ZHC5"/>
<dbReference type="GO" id="GO:0016020">
    <property type="term" value="C:membrane"/>
    <property type="evidence" value="ECO:0007669"/>
    <property type="project" value="UniProtKB-SubCell"/>
</dbReference>
<dbReference type="InterPro" id="IPR003439">
    <property type="entry name" value="ABC_transporter-like_ATP-bd"/>
</dbReference>
<proteinExistence type="predicted"/>
<dbReference type="Pfam" id="PF00005">
    <property type="entry name" value="ABC_tran"/>
    <property type="match status" value="1"/>
</dbReference>
<sequence>MSEEILKALTQLFAIISSQDEGVSETERNFVIGFFKQELDTRTVEEYVALYDKFIADEEKRKERRRAKAAKKIQNAEGEESRKVEKNVNVLNSVRTLSLCRKINGTLTQKQKVIVLVKLLELVASDRSFTPQRMEIIHTVADVFNIPTVEFKLLEKFVIEPDSSELDNENILIFDEQKPAEDSKNKFIDSGLLDGEIIFVAVKSVGLYFTKYTGKDTIYLNNQPIYKDSIHLFAPGSIFRTPKGSPLYYSDLVATYNSDEILGSVSFKVDALEYTFPNGHKGLRGVTLEEKSGELIGIMGASGAGKTTLLNVLAGLEEPSGGSVKINGYNIHTEADQIEGVIGYIAQDDLLIEELTVFENLYYNARLCFKDMPEDDLNQKVDDVLSSLGLDRIKDLVVGSVLNKKISGGQRKRLNIALELIREPAVMFVDEPTSGLSSRDSENVIDLLKELSLKGKLIFVVIHQPSSDIYKMFDKMVILDTGGYPIFNGNPIEAVTYFKSNSGQVDSDRGQCYTCGNVNPEQIFNIIEAQVVDEYGEFTNKRKVLPQEWNNLYKKNINIEPVEEVTDMPPKTLNIPSKLMQALIFTTRDFRAKIRNTQYMIINLLEAPLLALLLAWIIRYISDEEPTYFFKYNDNIPSYILMCIVVALFMGLTVSAEEIIKDRKIQKRESFLNLSRTSYLSSKLVILFALSALQSFMFVVIGNAIVGIEGLNWMYWLVMFSVSCHANLIGLNVSSAFNSAITVYILIPILLIPQLVLCGMIFDYAKLNNSISEHAKVPVFADVMASRWGYEAIAVEHYKSNKYEAPFFEYDLQNSHSNYKMSYWTSEVENLLNEAIDYSMNYSDSIAPEILRRTDIIKSELLKDPFCKEAIGEEAINALFKEEGSAISIEEENVVRGYINQAYQFYLIQYKQAQTSRDSVVKIVEAGLPEDVTLNSLKKNHFNDKLHDYITNRSSFDMTVIENEKIVQLKDPIFNIPEANNDILSYRTHFFAPFKYAYGTYVDTLTFNVLFIWTMTLLLYVSLYFEVLAKFVRFLERVGRKLSNDR</sequence>
<reference evidence="10 11" key="1">
    <citation type="submission" date="2018-03" db="EMBL/GenBank/DDBJ databases">
        <title>Genomic Encyclopedia of Archaeal and Bacterial Type Strains, Phase II (KMG-II): from individual species to whole genera.</title>
        <authorList>
            <person name="Goeker M."/>
        </authorList>
    </citation>
    <scope>NUCLEOTIDE SEQUENCE [LARGE SCALE GENOMIC DNA]</scope>
    <source>
        <strain evidence="10 11">DSM 28229</strain>
    </source>
</reference>
<evidence type="ECO:0000256" key="2">
    <source>
        <dbReference type="ARBA" id="ARBA00022448"/>
    </source>
</evidence>
<keyword evidence="2" id="KW-0813">Transport</keyword>
<keyword evidence="5" id="KW-0067">ATP-binding</keyword>
<feature type="transmembrane region" description="Helical" evidence="8">
    <location>
        <begin position="684"/>
        <end position="707"/>
    </location>
</feature>
<dbReference type="GO" id="GO:0005524">
    <property type="term" value="F:ATP binding"/>
    <property type="evidence" value="ECO:0007669"/>
    <property type="project" value="UniProtKB-KW"/>
</dbReference>
<comment type="caution">
    <text evidence="10">The sequence shown here is derived from an EMBL/GenBank/DDBJ whole genome shotgun (WGS) entry which is preliminary data.</text>
</comment>
<dbReference type="OrthoDB" id="9804819at2"/>
<feature type="transmembrane region" description="Helical" evidence="8">
    <location>
        <begin position="599"/>
        <end position="618"/>
    </location>
</feature>
<evidence type="ECO:0000256" key="8">
    <source>
        <dbReference type="SAM" id="Phobius"/>
    </source>
</evidence>
<dbReference type="InterPro" id="IPR027417">
    <property type="entry name" value="P-loop_NTPase"/>
</dbReference>
<feature type="transmembrane region" description="Helical" evidence="8">
    <location>
        <begin position="713"/>
        <end position="731"/>
    </location>
</feature>
<evidence type="ECO:0000256" key="6">
    <source>
        <dbReference type="ARBA" id="ARBA00022989"/>
    </source>
</evidence>
<dbReference type="PANTHER" id="PTHR48041">
    <property type="entry name" value="ABC TRANSPORTER G FAMILY MEMBER 28"/>
    <property type="match status" value="1"/>
</dbReference>
<evidence type="ECO:0000256" key="4">
    <source>
        <dbReference type="ARBA" id="ARBA00022741"/>
    </source>
</evidence>
<dbReference type="GO" id="GO:0140359">
    <property type="term" value="F:ABC-type transporter activity"/>
    <property type="evidence" value="ECO:0007669"/>
    <property type="project" value="InterPro"/>
</dbReference>
<feature type="transmembrane region" description="Helical" evidence="8">
    <location>
        <begin position="743"/>
        <end position="762"/>
    </location>
</feature>
<evidence type="ECO:0000256" key="1">
    <source>
        <dbReference type="ARBA" id="ARBA00004141"/>
    </source>
</evidence>
<evidence type="ECO:0000313" key="10">
    <source>
        <dbReference type="EMBL" id="PWJ44692.1"/>
    </source>
</evidence>
<dbReference type="Gene3D" id="1.10.3680.10">
    <property type="entry name" value="TerB-like"/>
    <property type="match status" value="1"/>
</dbReference>
<keyword evidence="6 8" id="KW-1133">Transmembrane helix</keyword>
<evidence type="ECO:0000259" key="9">
    <source>
        <dbReference type="PROSITE" id="PS50893"/>
    </source>
</evidence>
<evidence type="ECO:0000256" key="5">
    <source>
        <dbReference type="ARBA" id="ARBA00022840"/>
    </source>
</evidence>
<dbReference type="PANTHER" id="PTHR48041:SF139">
    <property type="entry name" value="PROTEIN SCARLET"/>
    <property type="match status" value="1"/>
</dbReference>
<dbReference type="SUPFAM" id="SSF158682">
    <property type="entry name" value="TerB-like"/>
    <property type="match status" value="1"/>
</dbReference>
<comment type="subcellular location">
    <subcellularLocation>
        <location evidence="1">Membrane</location>
        <topology evidence="1">Multi-pass membrane protein</topology>
    </subcellularLocation>
</comment>
<dbReference type="InterPro" id="IPR017871">
    <property type="entry name" value="ABC_transporter-like_CS"/>
</dbReference>
<dbReference type="RefSeq" id="WP_109616166.1">
    <property type="nucleotide sequence ID" value="NZ_QGDO01000001.1"/>
</dbReference>
<dbReference type="InterPro" id="IPR003593">
    <property type="entry name" value="AAA+_ATPase"/>
</dbReference>
<organism evidence="10 11">
    <name type="scientific">Sediminitomix flava</name>
    <dbReference type="NCBI Taxonomy" id="379075"/>
    <lineage>
        <taxon>Bacteria</taxon>
        <taxon>Pseudomonadati</taxon>
        <taxon>Bacteroidota</taxon>
        <taxon>Cytophagia</taxon>
        <taxon>Cytophagales</taxon>
        <taxon>Flammeovirgaceae</taxon>
        <taxon>Sediminitomix</taxon>
    </lineage>
</organism>
<dbReference type="PROSITE" id="PS00211">
    <property type="entry name" value="ABC_TRANSPORTER_1"/>
    <property type="match status" value="1"/>
</dbReference>
<evidence type="ECO:0000313" key="11">
    <source>
        <dbReference type="Proteomes" id="UP000245535"/>
    </source>
</evidence>
<keyword evidence="11" id="KW-1185">Reference proteome</keyword>
<accession>A0A315ZHC5</accession>
<keyword evidence="4" id="KW-0547">Nucleotide-binding</keyword>
<dbReference type="Proteomes" id="UP000245535">
    <property type="component" value="Unassembled WGS sequence"/>
</dbReference>
<name>A0A315ZHC5_SEDFL</name>
<evidence type="ECO:0000256" key="7">
    <source>
        <dbReference type="ARBA" id="ARBA00023136"/>
    </source>
</evidence>
<feature type="transmembrane region" description="Helical" evidence="8">
    <location>
        <begin position="1010"/>
        <end position="1032"/>
    </location>
</feature>